<comment type="caution">
    <text evidence="2">The sequence shown here is derived from an EMBL/GenBank/DDBJ whole genome shotgun (WGS) entry which is preliminary data.</text>
</comment>
<organism evidence="2 3">
    <name type="scientific">Potamilus streckersoni</name>
    <dbReference type="NCBI Taxonomy" id="2493646"/>
    <lineage>
        <taxon>Eukaryota</taxon>
        <taxon>Metazoa</taxon>
        <taxon>Spiralia</taxon>
        <taxon>Lophotrochozoa</taxon>
        <taxon>Mollusca</taxon>
        <taxon>Bivalvia</taxon>
        <taxon>Autobranchia</taxon>
        <taxon>Heteroconchia</taxon>
        <taxon>Palaeoheterodonta</taxon>
        <taxon>Unionida</taxon>
        <taxon>Unionoidea</taxon>
        <taxon>Unionidae</taxon>
        <taxon>Ambleminae</taxon>
        <taxon>Lampsilini</taxon>
        <taxon>Potamilus</taxon>
    </lineage>
</organism>
<keyword evidence="3" id="KW-1185">Reference proteome</keyword>
<protein>
    <submittedName>
        <fullName evidence="2">Uncharacterized protein</fullName>
    </submittedName>
</protein>
<feature type="compositionally biased region" description="Polar residues" evidence="1">
    <location>
        <begin position="44"/>
        <end position="55"/>
    </location>
</feature>
<dbReference type="AlphaFoldDB" id="A0AAE0TJ74"/>
<accession>A0AAE0TJ74</accession>
<reference evidence="2" key="1">
    <citation type="journal article" date="2021" name="Genome Biol. Evol.">
        <title>A High-Quality Reference Genome for a Parasitic Bivalve with Doubly Uniparental Inheritance (Bivalvia: Unionida).</title>
        <authorList>
            <person name="Smith C.H."/>
        </authorList>
    </citation>
    <scope>NUCLEOTIDE SEQUENCE</scope>
    <source>
        <strain evidence="2">CHS0354</strain>
    </source>
</reference>
<sequence>MAQTKLQEKQNTSLVTISPPTEIATTASVAFMAIKKAIRPPQIKSETTKAATGVTSKNSKRRRQRNKKPEALLIYPYIPEHVQPINNKNGKLGSQLREYSPGMFTYRSNGRKGVELATFLLDTIPYAETLIVSLAVRTNDIIEMQSTLVSINSFISCRN</sequence>
<reference evidence="2" key="3">
    <citation type="submission" date="2023-05" db="EMBL/GenBank/DDBJ databases">
        <authorList>
            <person name="Smith C.H."/>
        </authorList>
    </citation>
    <scope>NUCLEOTIDE SEQUENCE</scope>
    <source>
        <strain evidence="2">CHS0354</strain>
        <tissue evidence="2">Mantle</tissue>
    </source>
</reference>
<dbReference type="EMBL" id="JAEAOA010000041">
    <property type="protein sequence ID" value="KAK3610900.1"/>
    <property type="molecule type" value="Genomic_DNA"/>
</dbReference>
<feature type="region of interest" description="Disordered" evidence="1">
    <location>
        <begin position="44"/>
        <end position="68"/>
    </location>
</feature>
<reference evidence="2" key="2">
    <citation type="journal article" date="2021" name="Genome Biol. Evol.">
        <title>Developing a high-quality reference genome for a parasitic bivalve with doubly uniparental inheritance (Bivalvia: Unionida).</title>
        <authorList>
            <person name="Smith C.H."/>
        </authorList>
    </citation>
    <scope>NUCLEOTIDE SEQUENCE</scope>
    <source>
        <strain evidence="2">CHS0354</strain>
        <tissue evidence="2">Mantle</tissue>
    </source>
</reference>
<name>A0AAE0TJ74_9BIVA</name>
<gene>
    <name evidence="2" type="ORF">CHS0354_000081</name>
</gene>
<evidence type="ECO:0000313" key="2">
    <source>
        <dbReference type="EMBL" id="KAK3610900.1"/>
    </source>
</evidence>
<dbReference type="Proteomes" id="UP001195483">
    <property type="component" value="Unassembled WGS sequence"/>
</dbReference>
<proteinExistence type="predicted"/>
<evidence type="ECO:0000313" key="3">
    <source>
        <dbReference type="Proteomes" id="UP001195483"/>
    </source>
</evidence>
<evidence type="ECO:0000256" key="1">
    <source>
        <dbReference type="SAM" id="MobiDB-lite"/>
    </source>
</evidence>